<dbReference type="Pfam" id="PF12399">
    <property type="entry name" value="BCA_ABC_TP_C"/>
    <property type="match status" value="1"/>
</dbReference>
<dbReference type="OrthoDB" id="9781337at2"/>
<dbReference type="GO" id="GO:0005886">
    <property type="term" value="C:plasma membrane"/>
    <property type="evidence" value="ECO:0007669"/>
    <property type="project" value="TreeGrafter"/>
</dbReference>
<keyword evidence="8" id="KW-1185">Reference proteome</keyword>
<dbReference type="RefSeq" id="WP_133199032.1">
    <property type="nucleotide sequence ID" value="NZ_JBHUCW010000010.1"/>
</dbReference>
<dbReference type="InterPro" id="IPR003593">
    <property type="entry name" value="AAA+_ATPase"/>
</dbReference>
<keyword evidence="3" id="KW-0472">Membrane</keyword>
<dbReference type="GO" id="GO:0005524">
    <property type="term" value="F:ATP binding"/>
    <property type="evidence" value="ECO:0007669"/>
    <property type="project" value="UniProtKB-KW"/>
</dbReference>
<dbReference type="PANTHER" id="PTHR45772">
    <property type="entry name" value="CONSERVED COMPONENT OF ABC TRANSPORTER FOR NATURAL AMINO ACIDS-RELATED"/>
    <property type="match status" value="1"/>
</dbReference>
<name>A0A4R5M0W8_9BURK</name>
<dbReference type="EMBL" id="SMRP01000027">
    <property type="protein sequence ID" value="TDG18798.1"/>
    <property type="molecule type" value="Genomic_DNA"/>
</dbReference>
<gene>
    <name evidence="7" type="ORF">EYW47_33115</name>
</gene>
<reference evidence="7 8" key="1">
    <citation type="submission" date="2019-03" db="EMBL/GenBank/DDBJ databases">
        <title>Paraburkholderia sp. 4M-K11, isolated from subtropical forest soil.</title>
        <authorList>
            <person name="Gao Z.-H."/>
            <person name="Qiu L.-H."/>
        </authorList>
    </citation>
    <scope>NUCLEOTIDE SEQUENCE [LARGE SCALE GENOMIC DNA]</scope>
    <source>
        <strain evidence="7 8">4M-K11</strain>
    </source>
</reference>
<dbReference type="Proteomes" id="UP000295722">
    <property type="component" value="Unassembled WGS sequence"/>
</dbReference>
<dbReference type="PROSITE" id="PS50893">
    <property type="entry name" value="ABC_TRANSPORTER_2"/>
    <property type="match status" value="1"/>
</dbReference>
<feature type="domain" description="ABC transporter" evidence="6">
    <location>
        <begin position="7"/>
        <end position="248"/>
    </location>
</feature>
<keyword evidence="2" id="KW-1003">Cell membrane</keyword>
<evidence type="ECO:0000256" key="4">
    <source>
        <dbReference type="ARBA" id="ARBA00022741"/>
    </source>
</evidence>
<dbReference type="InterPro" id="IPR032823">
    <property type="entry name" value="BCA_ABC_TP_C"/>
</dbReference>
<protein>
    <submittedName>
        <fullName evidence="7">ABC transporter ATP-binding protein</fullName>
    </submittedName>
</protein>
<dbReference type="PANTHER" id="PTHR45772:SF2">
    <property type="entry name" value="ABC TRANSPORTER ATP-BINDING PROTEIN"/>
    <property type="match status" value="1"/>
</dbReference>
<evidence type="ECO:0000313" key="8">
    <source>
        <dbReference type="Proteomes" id="UP000295722"/>
    </source>
</evidence>
<dbReference type="SUPFAM" id="SSF52540">
    <property type="entry name" value="P-loop containing nucleoside triphosphate hydrolases"/>
    <property type="match status" value="1"/>
</dbReference>
<dbReference type="InterPro" id="IPR017871">
    <property type="entry name" value="ABC_transporter-like_CS"/>
</dbReference>
<evidence type="ECO:0000259" key="6">
    <source>
        <dbReference type="PROSITE" id="PS50893"/>
    </source>
</evidence>
<evidence type="ECO:0000256" key="5">
    <source>
        <dbReference type="ARBA" id="ARBA00022840"/>
    </source>
</evidence>
<dbReference type="AlphaFoldDB" id="A0A4R5M0W8"/>
<dbReference type="InterPro" id="IPR051120">
    <property type="entry name" value="ABC_AA/LPS_Transport"/>
</dbReference>
<dbReference type="InterPro" id="IPR027417">
    <property type="entry name" value="P-loop_NTPase"/>
</dbReference>
<dbReference type="GO" id="GO:0016887">
    <property type="term" value="F:ATP hydrolysis activity"/>
    <property type="evidence" value="ECO:0007669"/>
    <property type="project" value="InterPro"/>
</dbReference>
<organism evidence="7 8">
    <name type="scientific">Paraburkholderia silviterrae</name>
    <dbReference type="NCBI Taxonomy" id="2528715"/>
    <lineage>
        <taxon>Bacteria</taxon>
        <taxon>Pseudomonadati</taxon>
        <taxon>Pseudomonadota</taxon>
        <taxon>Betaproteobacteria</taxon>
        <taxon>Burkholderiales</taxon>
        <taxon>Burkholderiaceae</taxon>
        <taxon>Paraburkholderia</taxon>
    </lineage>
</organism>
<dbReference type="Gene3D" id="3.40.50.300">
    <property type="entry name" value="P-loop containing nucleotide triphosphate hydrolases"/>
    <property type="match status" value="1"/>
</dbReference>
<sequence>MNHDIVLQTRDLKMSFGGLKIFEHLNFSMRRGERHAVIGPNGAGKSTFVNLMTGLLKPTGGQLLLDGRDVTAATPQQRVRHGLVRTFQINTLFPTLNPLESVVLALCQREGQARPSWRSVSRMTKQIDEASALLDRFGLLDAALAPTQTLSYGEQRLLEVVLAFAMRPRVLLLDEPAAGLSTAQGVALFDQLSSLAGETTILFIEHDMHLVFRYADRVSVFAGGDVIAQGTPDEVRANERVRKAYLGN</sequence>
<keyword evidence="3" id="KW-0997">Cell inner membrane</keyword>
<evidence type="ECO:0000256" key="2">
    <source>
        <dbReference type="ARBA" id="ARBA00022475"/>
    </source>
</evidence>
<dbReference type="InterPro" id="IPR003439">
    <property type="entry name" value="ABC_transporter-like_ATP-bd"/>
</dbReference>
<accession>A0A4R5M0W8</accession>
<evidence type="ECO:0000256" key="1">
    <source>
        <dbReference type="ARBA" id="ARBA00022448"/>
    </source>
</evidence>
<evidence type="ECO:0000256" key="3">
    <source>
        <dbReference type="ARBA" id="ARBA00022519"/>
    </source>
</evidence>
<dbReference type="SMART" id="SM00382">
    <property type="entry name" value="AAA"/>
    <property type="match status" value="1"/>
</dbReference>
<evidence type="ECO:0000313" key="7">
    <source>
        <dbReference type="EMBL" id="TDG18798.1"/>
    </source>
</evidence>
<proteinExistence type="predicted"/>
<dbReference type="CDD" id="cd03219">
    <property type="entry name" value="ABC_Mj1267_LivG_branched"/>
    <property type="match status" value="1"/>
</dbReference>
<comment type="caution">
    <text evidence="7">The sequence shown here is derived from an EMBL/GenBank/DDBJ whole genome shotgun (WGS) entry which is preliminary data.</text>
</comment>
<keyword evidence="5 7" id="KW-0067">ATP-binding</keyword>
<dbReference type="Pfam" id="PF00005">
    <property type="entry name" value="ABC_tran"/>
    <property type="match status" value="1"/>
</dbReference>
<keyword evidence="1" id="KW-0813">Transport</keyword>
<dbReference type="PROSITE" id="PS00211">
    <property type="entry name" value="ABC_TRANSPORTER_1"/>
    <property type="match status" value="1"/>
</dbReference>
<keyword evidence="4" id="KW-0547">Nucleotide-binding</keyword>